<evidence type="ECO:0000313" key="3">
    <source>
        <dbReference type="Proteomes" id="UP001211866"/>
    </source>
</evidence>
<dbReference type="EMBL" id="CP096916">
    <property type="protein sequence ID" value="WBM38664.1"/>
    <property type="molecule type" value="Genomic_DNA"/>
</dbReference>
<keyword evidence="2" id="KW-0540">Nuclease</keyword>
<keyword evidence="2" id="KW-0378">Hydrolase</keyword>
<accession>A0ABY7N8Y8</accession>
<sequence>MAADWFNYQEEAAAFFRDLGLDAQTNVTVQGVRTQHDIDVLVKMHHVGFDVTWVIECKHWKSKVSKLHVAGLRTIVQEIGADRGILLCEAGFQSGAIEAAQLTNIVVTSLANVMQSAQNDVYNLRIRELLERIESAKDRYWNIPKGVRTEHGLRQDVGDVGYSAFLVLHTANEIMGKAIRGIYPITEVTPFELTITKSPPVFSSPQEVLAYLEPIIVDLENRLASCEKAYDRGGVHATDVQ</sequence>
<dbReference type="InterPro" id="IPR007560">
    <property type="entry name" value="Restrct_endonuc_IV_Mrr"/>
</dbReference>
<proteinExistence type="predicted"/>
<feature type="domain" description="Restriction endonuclease type IV Mrr" evidence="1">
    <location>
        <begin position="4"/>
        <end position="107"/>
    </location>
</feature>
<evidence type="ECO:0000313" key="2">
    <source>
        <dbReference type="EMBL" id="WBM38664.1"/>
    </source>
</evidence>
<dbReference type="InterPro" id="IPR011335">
    <property type="entry name" value="Restrct_endonuc-II-like"/>
</dbReference>
<reference evidence="2 3" key="1">
    <citation type="submission" date="2022-05" db="EMBL/GenBank/DDBJ databases">
        <title>Complete sequence of strain NY11312.</title>
        <authorList>
            <person name="Zhou D."/>
        </authorList>
    </citation>
    <scope>NUCLEOTIDE SEQUENCE [LARGE SCALE GENOMIC DNA]</scope>
    <source>
        <strain evidence="2 3">NY11312</strain>
    </source>
</reference>
<name>A0ABY7N8Y8_ALCFA</name>
<gene>
    <name evidence="2" type="ORF">M2J83_02175</name>
</gene>
<dbReference type="InterPro" id="IPR011856">
    <property type="entry name" value="tRNA_endonuc-like_dom_sf"/>
</dbReference>
<dbReference type="Gene3D" id="3.40.1350.10">
    <property type="match status" value="1"/>
</dbReference>
<dbReference type="Proteomes" id="UP001211866">
    <property type="component" value="Chromosome"/>
</dbReference>
<dbReference type="SUPFAM" id="SSF52980">
    <property type="entry name" value="Restriction endonuclease-like"/>
    <property type="match status" value="1"/>
</dbReference>
<keyword evidence="3" id="KW-1185">Reference proteome</keyword>
<protein>
    <submittedName>
        <fullName evidence="2">Restriction endonuclease</fullName>
    </submittedName>
</protein>
<dbReference type="GO" id="GO:0004519">
    <property type="term" value="F:endonuclease activity"/>
    <property type="evidence" value="ECO:0007669"/>
    <property type="project" value="UniProtKB-KW"/>
</dbReference>
<evidence type="ECO:0000259" key="1">
    <source>
        <dbReference type="Pfam" id="PF04471"/>
    </source>
</evidence>
<organism evidence="2 3">
    <name type="scientific">Alcaligenes faecalis</name>
    <dbReference type="NCBI Taxonomy" id="511"/>
    <lineage>
        <taxon>Bacteria</taxon>
        <taxon>Pseudomonadati</taxon>
        <taxon>Pseudomonadota</taxon>
        <taxon>Betaproteobacteria</taxon>
        <taxon>Burkholderiales</taxon>
        <taxon>Alcaligenaceae</taxon>
        <taxon>Alcaligenes</taxon>
    </lineage>
</organism>
<dbReference type="RefSeq" id="WP_270118550.1">
    <property type="nucleotide sequence ID" value="NZ_CP096916.1"/>
</dbReference>
<keyword evidence="2" id="KW-0255">Endonuclease</keyword>
<dbReference type="Pfam" id="PF04471">
    <property type="entry name" value="Mrr_cat"/>
    <property type="match status" value="1"/>
</dbReference>